<dbReference type="Pfam" id="PF11969">
    <property type="entry name" value="DcpS_C"/>
    <property type="match status" value="1"/>
</dbReference>
<feature type="non-terminal residue" evidence="2">
    <location>
        <position position="518"/>
    </location>
</feature>
<protein>
    <submittedName>
        <fullName evidence="2">Uncharacterized protein</fullName>
    </submittedName>
</protein>
<dbReference type="Gene3D" id="3.30.428.10">
    <property type="entry name" value="HIT-like"/>
    <property type="match status" value="1"/>
</dbReference>
<feature type="region of interest" description="Disordered" evidence="1">
    <location>
        <begin position="259"/>
        <end position="282"/>
    </location>
</feature>
<dbReference type="GO" id="GO:0003725">
    <property type="term" value="F:double-stranded RNA binding"/>
    <property type="evidence" value="ECO:0007669"/>
    <property type="project" value="TreeGrafter"/>
</dbReference>
<dbReference type="GO" id="GO:0030983">
    <property type="term" value="F:mismatched DNA binding"/>
    <property type="evidence" value="ECO:0007669"/>
    <property type="project" value="TreeGrafter"/>
</dbReference>
<feature type="compositionally biased region" description="Low complexity" evidence="1">
    <location>
        <begin position="478"/>
        <end position="488"/>
    </location>
</feature>
<dbReference type="AlphaFoldDB" id="A0A9P6UK02"/>
<dbReference type="GO" id="GO:0003697">
    <property type="term" value="F:single-stranded DNA binding"/>
    <property type="evidence" value="ECO:0007669"/>
    <property type="project" value="TreeGrafter"/>
</dbReference>
<feature type="compositionally biased region" description="Low complexity" evidence="1">
    <location>
        <begin position="92"/>
        <end position="125"/>
    </location>
</feature>
<dbReference type="GO" id="GO:0000012">
    <property type="term" value="P:single strand break repair"/>
    <property type="evidence" value="ECO:0007669"/>
    <property type="project" value="TreeGrafter"/>
</dbReference>
<dbReference type="Proteomes" id="UP000823405">
    <property type="component" value="Unassembled WGS sequence"/>
</dbReference>
<sequence>ERPILPLTPILVSTSTGGSNTYPNSRLWSRASLNTIDHYAATQETTNPNPNCTTINTTTANNIPAPLLTATSYHSKRDSKEKDKTEDDEVMSTFSASSWGSRGSWSSDNTNDSASSFSRSWSYDSRNLGRQRAQGQEQYSNDNYSSYKHHNNSFHNHYNNNPYNHYNNSSYSHYNSSSHNHHNNSSYNHYNNSSYSHYNSGSHNHYNNNSYGNYNNSSNNYYNNTGFSHHWKNYKNKHWEPRNLDLFVSYVQKSNPVPVPLSDRYDGGSCRDDDDAPGVSIKNPRLSERDLIKDGYDDKNENHWLDAKTMVLKDKFPKAHFHALVLPNRVVATLDQLVSSEGVTIVKQLVERGKIIIARESKRSPHLRFKMGFHAVPTMRQVHMHVISTDMDSEYAARIPVYNSYTTEFFLTPDQVIRIIESKWENREFEFLTKAEIGYYNSWIHKTLPWCLECQGNPCLTASASAVSAASTSQAGCLQNQGHGQQQKQVHKKSGRDPLAAAAAPEHCGPPAMPIFHS</sequence>
<dbReference type="GO" id="GO:0005634">
    <property type="term" value="C:nucleus"/>
    <property type="evidence" value="ECO:0007669"/>
    <property type="project" value="TreeGrafter"/>
</dbReference>
<organism evidence="2 3">
    <name type="scientific">Linnemannia gamsii</name>
    <dbReference type="NCBI Taxonomy" id="64522"/>
    <lineage>
        <taxon>Eukaryota</taxon>
        <taxon>Fungi</taxon>
        <taxon>Fungi incertae sedis</taxon>
        <taxon>Mucoromycota</taxon>
        <taxon>Mortierellomycotina</taxon>
        <taxon>Mortierellomycetes</taxon>
        <taxon>Mortierellales</taxon>
        <taxon>Mortierellaceae</taxon>
        <taxon>Linnemannia</taxon>
    </lineage>
</organism>
<feature type="compositionally biased region" description="Basic and acidic residues" evidence="1">
    <location>
        <begin position="75"/>
        <end position="85"/>
    </location>
</feature>
<feature type="region of interest" description="Disordered" evidence="1">
    <location>
        <begin position="478"/>
        <end position="510"/>
    </location>
</feature>
<dbReference type="InterPro" id="IPR036265">
    <property type="entry name" value="HIT-like_sf"/>
</dbReference>
<dbReference type="PANTHER" id="PTHR12486">
    <property type="entry name" value="APRATAXIN-RELATED"/>
    <property type="match status" value="1"/>
</dbReference>
<gene>
    <name evidence="2" type="ORF">BGZ97_000752</name>
</gene>
<dbReference type="GO" id="GO:1990165">
    <property type="term" value="F:single-strand break-containing DNA binding"/>
    <property type="evidence" value="ECO:0007669"/>
    <property type="project" value="TreeGrafter"/>
</dbReference>
<evidence type="ECO:0000313" key="3">
    <source>
        <dbReference type="Proteomes" id="UP000823405"/>
    </source>
</evidence>
<dbReference type="PANTHER" id="PTHR12486:SF4">
    <property type="entry name" value="APRATAXIN"/>
    <property type="match status" value="1"/>
</dbReference>
<accession>A0A9P6UK02</accession>
<reference evidence="2" key="1">
    <citation type="journal article" date="2020" name="Fungal Divers.">
        <title>Resolving the Mortierellaceae phylogeny through synthesis of multi-gene phylogenetics and phylogenomics.</title>
        <authorList>
            <person name="Vandepol N."/>
            <person name="Liber J."/>
            <person name="Desiro A."/>
            <person name="Na H."/>
            <person name="Kennedy M."/>
            <person name="Barry K."/>
            <person name="Grigoriev I.V."/>
            <person name="Miller A.N."/>
            <person name="O'Donnell K."/>
            <person name="Stajich J.E."/>
            <person name="Bonito G."/>
        </authorList>
    </citation>
    <scope>NUCLEOTIDE SEQUENCE</scope>
    <source>
        <strain evidence="2">NVP60</strain>
    </source>
</reference>
<dbReference type="OrthoDB" id="3512845at2759"/>
<keyword evidence="3" id="KW-1185">Reference proteome</keyword>
<dbReference type="SUPFAM" id="SSF54197">
    <property type="entry name" value="HIT-like"/>
    <property type="match status" value="1"/>
</dbReference>
<comment type="caution">
    <text evidence="2">The sequence shown here is derived from an EMBL/GenBank/DDBJ whole genome shotgun (WGS) entry which is preliminary data.</text>
</comment>
<name>A0A9P6UK02_9FUNG</name>
<feature type="region of interest" description="Disordered" evidence="1">
    <location>
        <begin position="66"/>
        <end position="201"/>
    </location>
</feature>
<dbReference type="EMBL" id="JAAAIN010001141">
    <property type="protein sequence ID" value="KAG0306435.1"/>
    <property type="molecule type" value="Genomic_DNA"/>
</dbReference>
<proteinExistence type="predicted"/>
<dbReference type="GO" id="GO:0033699">
    <property type="term" value="F:DNA 5'-adenosine monophosphate hydrolase activity"/>
    <property type="evidence" value="ECO:0007669"/>
    <property type="project" value="TreeGrafter"/>
</dbReference>
<evidence type="ECO:0000256" key="1">
    <source>
        <dbReference type="SAM" id="MobiDB-lite"/>
    </source>
</evidence>
<evidence type="ECO:0000313" key="2">
    <source>
        <dbReference type="EMBL" id="KAG0306435.1"/>
    </source>
</evidence>
<feature type="compositionally biased region" description="Low complexity" evidence="1">
    <location>
        <begin position="153"/>
        <end position="201"/>
    </location>
</feature>